<dbReference type="EMBL" id="CP064030">
    <property type="protein sequence ID" value="QRN52625.1"/>
    <property type="molecule type" value="Genomic_DNA"/>
</dbReference>
<dbReference type="Pfam" id="PF25917">
    <property type="entry name" value="BSH_RND"/>
    <property type="match status" value="1"/>
</dbReference>
<organism evidence="6 7">
    <name type="scientific">Dyella caseinilytica</name>
    <dbReference type="NCBI Taxonomy" id="1849581"/>
    <lineage>
        <taxon>Bacteria</taxon>
        <taxon>Pseudomonadati</taxon>
        <taxon>Pseudomonadota</taxon>
        <taxon>Gammaproteobacteria</taxon>
        <taxon>Lysobacterales</taxon>
        <taxon>Rhodanobacteraceae</taxon>
        <taxon>Dyella</taxon>
    </lineage>
</organism>
<dbReference type="Gene3D" id="2.40.420.20">
    <property type="match status" value="1"/>
</dbReference>
<dbReference type="InterPro" id="IPR006143">
    <property type="entry name" value="RND_pump_MFP"/>
</dbReference>
<dbReference type="InterPro" id="IPR058792">
    <property type="entry name" value="Beta-barrel_RND_2"/>
</dbReference>
<gene>
    <name evidence="6" type="ORF">ISN74_14280</name>
</gene>
<evidence type="ECO:0000313" key="6">
    <source>
        <dbReference type="EMBL" id="QRN52625.1"/>
    </source>
</evidence>
<sequence length="393" mass="42488">MSSANVSHRPGQPSHGARLVLIGLGVVLIGLAAFGIVRRLHARHDLTEETDRNAVATVATMMPKPAPKDQALTLPGTVASWQDAQIYARTTGYVAKWYVDIGARVKKSQKLADLDTPDVDNQLLQGKAQMRTDIANMNFAKITADRYDKLVKQGLVAAQTGDQYDAQYKADVATVEADEANVAHLQNLEDFKYIVAPFDGVITQRNLDIGALVDAGSTGANMFVIADTSKLRVYVDVPETYAASIKVGMPAEVGLNTYGAKPITGTVARTADALDPNTRTLRTEIDVDNSAQEMVPGVYANVKLAVSTTTKNYIVPANTLLFRSEGLRVALVDDTQHIHLQPVTLGRDFGNTVEVIEGLADQDRIVINPPDSLSEGQQVSIAELTQAQKQRLQ</sequence>
<feature type="domain" description="Multidrug resistance protein MdtA-like alpha-helical hairpin" evidence="3">
    <location>
        <begin position="123"/>
        <end position="183"/>
    </location>
</feature>
<dbReference type="Gene3D" id="2.40.30.170">
    <property type="match status" value="1"/>
</dbReference>
<protein>
    <submittedName>
        <fullName evidence="6">Efflux RND transporter periplasmic adaptor subunit</fullName>
    </submittedName>
</protein>
<evidence type="ECO:0000256" key="2">
    <source>
        <dbReference type="SAM" id="Phobius"/>
    </source>
</evidence>
<dbReference type="Pfam" id="PF25876">
    <property type="entry name" value="HH_MFP_RND"/>
    <property type="match status" value="1"/>
</dbReference>
<dbReference type="Gene3D" id="2.40.50.100">
    <property type="match status" value="1"/>
</dbReference>
<evidence type="ECO:0000313" key="7">
    <source>
        <dbReference type="Proteomes" id="UP000663181"/>
    </source>
</evidence>
<keyword evidence="2" id="KW-0472">Membrane</keyword>
<dbReference type="NCBIfam" id="TIGR01730">
    <property type="entry name" value="RND_mfp"/>
    <property type="match status" value="1"/>
</dbReference>
<dbReference type="InterPro" id="IPR058625">
    <property type="entry name" value="MdtA-like_BSH"/>
</dbReference>
<proteinExistence type="inferred from homology"/>
<dbReference type="Proteomes" id="UP000663181">
    <property type="component" value="Chromosome"/>
</dbReference>
<feature type="domain" description="Multidrug resistance protein MdtA-like barrel-sandwich hybrid" evidence="4">
    <location>
        <begin position="84"/>
        <end position="222"/>
    </location>
</feature>
<comment type="similarity">
    <text evidence="1">Belongs to the membrane fusion protein (MFP) (TC 8.A.1) family.</text>
</comment>
<dbReference type="Pfam" id="PF25954">
    <property type="entry name" value="Beta-barrel_RND_2"/>
    <property type="match status" value="1"/>
</dbReference>
<evidence type="ECO:0000259" key="5">
    <source>
        <dbReference type="Pfam" id="PF25954"/>
    </source>
</evidence>
<name>A0ABX7GTN1_9GAMM</name>
<dbReference type="Gene3D" id="1.10.287.470">
    <property type="entry name" value="Helix hairpin bin"/>
    <property type="match status" value="1"/>
</dbReference>
<dbReference type="RefSeq" id="WP_188799872.1">
    <property type="nucleotide sequence ID" value="NZ_BMIZ01000002.1"/>
</dbReference>
<keyword evidence="7" id="KW-1185">Reference proteome</keyword>
<dbReference type="SUPFAM" id="SSF111369">
    <property type="entry name" value="HlyD-like secretion proteins"/>
    <property type="match status" value="1"/>
</dbReference>
<feature type="domain" description="CusB-like beta-barrel" evidence="5">
    <location>
        <begin position="234"/>
        <end position="305"/>
    </location>
</feature>
<evidence type="ECO:0000259" key="3">
    <source>
        <dbReference type="Pfam" id="PF25876"/>
    </source>
</evidence>
<keyword evidence="2" id="KW-1133">Transmembrane helix</keyword>
<accession>A0ABX7GTN1</accession>
<feature type="transmembrane region" description="Helical" evidence="2">
    <location>
        <begin position="20"/>
        <end position="37"/>
    </location>
</feature>
<evidence type="ECO:0000256" key="1">
    <source>
        <dbReference type="ARBA" id="ARBA00009477"/>
    </source>
</evidence>
<reference evidence="6 7" key="1">
    <citation type="submission" date="2020-10" db="EMBL/GenBank/DDBJ databases">
        <title>Phylogeny of dyella-like bacteria.</title>
        <authorList>
            <person name="Fu J."/>
        </authorList>
    </citation>
    <scope>NUCLEOTIDE SEQUENCE [LARGE SCALE GENOMIC DNA]</scope>
    <source>
        <strain evidence="6 7">DHOB09</strain>
    </source>
</reference>
<keyword evidence="2" id="KW-0812">Transmembrane</keyword>
<evidence type="ECO:0000259" key="4">
    <source>
        <dbReference type="Pfam" id="PF25917"/>
    </source>
</evidence>
<dbReference type="PANTHER" id="PTHR30469">
    <property type="entry name" value="MULTIDRUG RESISTANCE PROTEIN MDTA"/>
    <property type="match status" value="1"/>
</dbReference>
<dbReference type="PANTHER" id="PTHR30469:SF37">
    <property type="entry name" value="RAGD PROTEIN"/>
    <property type="match status" value="1"/>
</dbReference>
<dbReference type="InterPro" id="IPR058624">
    <property type="entry name" value="MdtA-like_HH"/>
</dbReference>